<organism evidence="2 3">
    <name type="scientific">Pendulispora albinea</name>
    <dbReference type="NCBI Taxonomy" id="2741071"/>
    <lineage>
        <taxon>Bacteria</taxon>
        <taxon>Pseudomonadati</taxon>
        <taxon>Myxococcota</taxon>
        <taxon>Myxococcia</taxon>
        <taxon>Myxococcales</taxon>
        <taxon>Sorangiineae</taxon>
        <taxon>Pendulisporaceae</taxon>
        <taxon>Pendulispora</taxon>
    </lineage>
</organism>
<reference evidence="2 3" key="1">
    <citation type="submission" date="2021-12" db="EMBL/GenBank/DDBJ databases">
        <title>Discovery of the Pendulisporaceae a myxobacterial family with distinct sporulation behavior and unique specialized metabolism.</title>
        <authorList>
            <person name="Garcia R."/>
            <person name="Popoff A."/>
            <person name="Bader C.D."/>
            <person name="Loehr J."/>
            <person name="Walesch S."/>
            <person name="Walt C."/>
            <person name="Boldt J."/>
            <person name="Bunk B."/>
            <person name="Haeckl F.J.F.P.J."/>
            <person name="Gunesch A.P."/>
            <person name="Birkelbach J."/>
            <person name="Nuebel U."/>
            <person name="Pietschmann T."/>
            <person name="Bach T."/>
            <person name="Mueller R."/>
        </authorList>
    </citation>
    <scope>NUCLEOTIDE SEQUENCE [LARGE SCALE GENOMIC DNA]</scope>
    <source>
        <strain evidence="2 3">MSr11954</strain>
    </source>
</reference>
<evidence type="ECO:0000313" key="3">
    <source>
        <dbReference type="Proteomes" id="UP001370348"/>
    </source>
</evidence>
<feature type="transmembrane region" description="Helical" evidence="1">
    <location>
        <begin position="71"/>
        <end position="90"/>
    </location>
</feature>
<accession>A0ABZ2LRL0</accession>
<dbReference type="Proteomes" id="UP001370348">
    <property type="component" value="Chromosome"/>
</dbReference>
<evidence type="ECO:0000313" key="2">
    <source>
        <dbReference type="EMBL" id="WXB13553.1"/>
    </source>
</evidence>
<keyword evidence="1" id="KW-0472">Membrane</keyword>
<proteinExistence type="predicted"/>
<keyword evidence="1" id="KW-1133">Transmembrane helix</keyword>
<gene>
    <name evidence="2" type="ORF">LZC94_37630</name>
</gene>
<dbReference type="RefSeq" id="WP_394823165.1">
    <property type="nucleotide sequence ID" value="NZ_CP089984.1"/>
</dbReference>
<evidence type="ECO:0000256" key="1">
    <source>
        <dbReference type="SAM" id="Phobius"/>
    </source>
</evidence>
<keyword evidence="1" id="KW-0812">Transmembrane</keyword>
<name>A0ABZ2LRL0_9BACT</name>
<keyword evidence="3" id="KW-1185">Reference proteome</keyword>
<sequence length="170" mass="18233">MKRVVRIEVSGAVLTFPRLCACCGRPPDPELVVWASRTRGVKLVHSRTKTWTFPCCAECARHMNEWYDGSVALRAFLVAGACIAFVVLVAGGIAEALAVAAAAIALGYAARTIARRRAAALMSPQCACAWSPVQYLGWNGTLHAFFIAQHGYATAFVDANAHRDESTPAP</sequence>
<protein>
    <submittedName>
        <fullName evidence="2">Uncharacterized protein</fullName>
    </submittedName>
</protein>
<feature type="transmembrane region" description="Helical" evidence="1">
    <location>
        <begin position="96"/>
        <end position="114"/>
    </location>
</feature>
<dbReference type="EMBL" id="CP089984">
    <property type="protein sequence ID" value="WXB13553.1"/>
    <property type="molecule type" value="Genomic_DNA"/>
</dbReference>